<evidence type="ECO:0000313" key="1">
    <source>
        <dbReference type="EMBL" id="KAJ3550778.1"/>
    </source>
</evidence>
<protein>
    <submittedName>
        <fullName evidence="1">Uncharacterized protein</fullName>
    </submittedName>
</protein>
<gene>
    <name evidence="1" type="ORF">NM688_g4996</name>
</gene>
<sequence length="448" mass="50575">MNPTALLAPSWCVRSFESMRSLKIKIGRFWYVIYSVEELGFTYVSTSCSQADWLIGLLSDCAVTGVYAYRVWKLSSAFKYAVVIIVAMTMLSLGTLRGAESLSTSSERDRTWGLVVGIAFFTVALGHTYEEFSTRFAWLYYMTFSSQFITDVVITTSMCKTLYQLRTGIRRTDSILNVLMAYTVNTCALTSLLRIGSIFAFAFGQGTFAFVLVPSLLPRSIFSSLLALLNSRHVKQDDDASELVSIHLSKLRGKSVKASADAHASRMVMVETVTDEVIDVSGPVQGEAAMTWHWSSEDIMICISAVGMPAIPVCRYSPTIERVQGFPTRIYRTSASSVDYMPTHRCTNCRWQSSKDLTTGHSKSRWHSLDGMILKRQIAAFDDTQLWHRTRTSRAVVIDLRSRSCREKILLHFRVNVWRIQQIAHAMWHTAEPSHNPTRSESEHRVDI</sequence>
<dbReference type="Proteomes" id="UP001148662">
    <property type="component" value="Unassembled WGS sequence"/>
</dbReference>
<accession>A0ACC1T132</accession>
<reference evidence="1" key="1">
    <citation type="submission" date="2022-07" db="EMBL/GenBank/DDBJ databases">
        <title>Genome Sequence of Phlebia brevispora.</title>
        <authorList>
            <person name="Buettner E."/>
        </authorList>
    </citation>
    <scope>NUCLEOTIDE SEQUENCE</scope>
    <source>
        <strain evidence="1">MPL23</strain>
    </source>
</reference>
<proteinExistence type="predicted"/>
<keyword evidence="2" id="KW-1185">Reference proteome</keyword>
<comment type="caution">
    <text evidence="1">The sequence shown here is derived from an EMBL/GenBank/DDBJ whole genome shotgun (WGS) entry which is preliminary data.</text>
</comment>
<dbReference type="EMBL" id="JANHOG010000883">
    <property type="protein sequence ID" value="KAJ3550778.1"/>
    <property type="molecule type" value="Genomic_DNA"/>
</dbReference>
<organism evidence="1 2">
    <name type="scientific">Phlebia brevispora</name>
    <dbReference type="NCBI Taxonomy" id="194682"/>
    <lineage>
        <taxon>Eukaryota</taxon>
        <taxon>Fungi</taxon>
        <taxon>Dikarya</taxon>
        <taxon>Basidiomycota</taxon>
        <taxon>Agaricomycotina</taxon>
        <taxon>Agaricomycetes</taxon>
        <taxon>Polyporales</taxon>
        <taxon>Meruliaceae</taxon>
        <taxon>Phlebia</taxon>
    </lineage>
</organism>
<name>A0ACC1T132_9APHY</name>
<evidence type="ECO:0000313" key="2">
    <source>
        <dbReference type="Proteomes" id="UP001148662"/>
    </source>
</evidence>